<dbReference type="Proteomes" id="UP000676506">
    <property type="component" value="Chromosome 1"/>
</dbReference>
<evidence type="ECO:0000313" key="2">
    <source>
        <dbReference type="EMBL" id="QUW03707.1"/>
    </source>
</evidence>
<name>A0ABX8BBC6_9BACT</name>
<accession>A0ABX8BBC6</accession>
<dbReference type="GO" id="GO:0016787">
    <property type="term" value="F:hydrolase activity"/>
    <property type="evidence" value="ECO:0007669"/>
    <property type="project" value="UniProtKB-KW"/>
</dbReference>
<sequence>MSLLIAERLFRTLFGEPTGPLDEDGYVAENEAGRRRRSGAARPLHYELLLDAPTLKLRRYAPRRRLRRRLPVLLVPPLMVTADVFDLHPRRSLVRHLVEQGYDVFLLDYGKPQARDRRLSLGRYIEHRVHTGVRMVKRVTGTDELSLVGYCLGGIFANCYAALHPQSGIRNIVTIGTPTDFSAMLLHRVLAGVSRQPLEALAAHYGYIPAAVCNASFHLLHPDVVLRSPKTFWRGLSDPDFIASPRPDGGRHLEYVNLTEAAFKQLWHNVVLGNELAAGRFTIGRRRVDYGRIRAASLIIASREDRLVPPEAVTAITKTLTTKDVAVRFVKGGHLGMLIGSRAGRTWRLVAEWLEVRSRRQPVAPAKPSASVTPWRVVPLPAAALPSALRKVS</sequence>
<evidence type="ECO:0000313" key="3">
    <source>
        <dbReference type="Proteomes" id="UP000676506"/>
    </source>
</evidence>
<dbReference type="InterPro" id="IPR029058">
    <property type="entry name" value="AB_hydrolase_fold"/>
</dbReference>
<dbReference type="EMBL" id="CP072648">
    <property type="protein sequence ID" value="QUW03707.1"/>
    <property type="molecule type" value="Genomic_DNA"/>
</dbReference>
<gene>
    <name evidence="2" type="ORF">J8C06_04540</name>
</gene>
<evidence type="ECO:0000259" key="1">
    <source>
        <dbReference type="Pfam" id="PF00561"/>
    </source>
</evidence>
<dbReference type="Gene3D" id="3.40.50.1820">
    <property type="entry name" value="alpha/beta hydrolase"/>
    <property type="match status" value="1"/>
</dbReference>
<dbReference type="SUPFAM" id="SSF53474">
    <property type="entry name" value="alpha/beta-Hydrolases"/>
    <property type="match status" value="1"/>
</dbReference>
<organism evidence="2 3">
    <name type="scientific">Chloracidobacterium validum</name>
    <dbReference type="NCBI Taxonomy" id="2821543"/>
    <lineage>
        <taxon>Bacteria</taxon>
        <taxon>Pseudomonadati</taxon>
        <taxon>Acidobacteriota</taxon>
        <taxon>Terriglobia</taxon>
        <taxon>Terriglobales</taxon>
        <taxon>Acidobacteriaceae</taxon>
        <taxon>Chloracidobacterium</taxon>
    </lineage>
</organism>
<protein>
    <submittedName>
        <fullName evidence="2">Alpha/beta hydrolase</fullName>
    </submittedName>
</protein>
<dbReference type="InterPro" id="IPR000073">
    <property type="entry name" value="AB_hydrolase_1"/>
</dbReference>
<dbReference type="InterPro" id="IPR051321">
    <property type="entry name" value="PHA/PHB_synthase"/>
</dbReference>
<keyword evidence="2" id="KW-0378">Hydrolase</keyword>
<dbReference type="RefSeq" id="WP_211429597.1">
    <property type="nucleotide sequence ID" value="NZ_CP072648.1"/>
</dbReference>
<keyword evidence="3" id="KW-1185">Reference proteome</keyword>
<proteinExistence type="predicted"/>
<dbReference type="PANTHER" id="PTHR36837">
    <property type="entry name" value="POLY(3-HYDROXYALKANOATE) POLYMERASE SUBUNIT PHAC"/>
    <property type="match status" value="1"/>
</dbReference>
<dbReference type="PANTHER" id="PTHR36837:SF2">
    <property type="entry name" value="POLY(3-HYDROXYALKANOATE) POLYMERASE SUBUNIT PHAC"/>
    <property type="match status" value="1"/>
</dbReference>
<dbReference type="Pfam" id="PF00561">
    <property type="entry name" value="Abhydrolase_1"/>
    <property type="match status" value="1"/>
</dbReference>
<reference evidence="2 3" key="1">
    <citation type="submission" date="2021-03" db="EMBL/GenBank/DDBJ databases">
        <title>Genomic and phenotypic characterization of Chloracidobacterium isolates provides evidence for multiple species.</title>
        <authorList>
            <person name="Saini M.K."/>
            <person name="Costas A.M.G."/>
            <person name="Tank M."/>
            <person name="Bryant D.A."/>
        </authorList>
    </citation>
    <scope>NUCLEOTIDE SEQUENCE [LARGE SCALE GENOMIC DNA]</scope>
    <source>
        <strain evidence="2 3">BV2-C</strain>
    </source>
</reference>
<feature type="domain" description="AB hydrolase-1" evidence="1">
    <location>
        <begin position="91"/>
        <end position="338"/>
    </location>
</feature>